<dbReference type="InterPro" id="IPR032466">
    <property type="entry name" value="Metal_Hydrolase"/>
</dbReference>
<evidence type="ECO:0000313" key="4">
    <source>
        <dbReference type="Proteomes" id="UP000722485"/>
    </source>
</evidence>
<dbReference type="AlphaFoldDB" id="A0A9P5HFX6"/>
<protein>
    <recommendedName>
        <fullName evidence="2">Amidohydrolase-related domain-containing protein</fullName>
    </recommendedName>
</protein>
<proteinExistence type="predicted"/>
<comment type="caution">
    <text evidence="3">The sequence shown here is derived from an EMBL/GenBank/DDBJ whole genome shotgun (WGS) entry which is preliminary data.</text>
</comment>
<organism evidence="3 4">
    <name type="scientific">Cylindrodendrum hubeiense</name>
    <dbReference type="NCBI Taxonomy" id="595255"/>
    <lineage>
        <taxon>Eukaryota</taxon>
        <taxon>Fungi</taxon>
        <taxon>Dikarya</taxon>
        <taxon>Ascomycota</taxon>
        <taxon>Pezizomycotina</taxon>
        <taxon>Sordariomycetes</taxon>
        <taxon>Hypocreomycetidae</taxon>
        <taxon>Hypocreales</taxon>
        <taxon>Nectriaceae</taxon>
        <taxon>Cylindrodendrum</taxon>
    </lineage>
</organism>
<feature type="domain" description="Amidohydrolase-related" evidence="2">
    <location>
        <begin position="64"/>
        <end position="430"/>
    </location>
</feature>
<dbReference type="Proteomes" id="UP000722485">
    <property type="component" value="Unassembled WGS sequence"/>
</dbReference>
<dbReference type="EMBL" id="JAANBB010000051">
    <property type="protein sequence ID" value="KAF7553059.1"/>
    <property type="molecule type" value="Genomic_DNA"/>
</dbReference>
<dbReference type="GO" id="GO:0016810">
    <property type="term" value="F:hydrolase activity, acting on carbon-nitrogen (but not peptide) bonds"/>
    <property type="evidence" value="ECO:0007669"/>
    <property type="project" value="InterPro"/>
</dbReference>
<evidence type="ECO:0000259" key="2">
    <source>
        <dbReference type="Pfam" id="PF01979"/>
    </source>
</evidence>
<dbReference type="InterPro" id="IPR006680">
    <property type="entry name" value="Amidohydro-rel"/>
</dbReference>
<evidence type="ECO:0000313" key="3">
    <source>
        <dbReference type="EMBL" id="KAF7553059.1"/>
    </source>
</evidence>
<dbReference type="SUPFAM" id="SSF51338">
    <property type="entry name" value="Composite domain of metallo-dependent hydrolases"/>
    <property type="match status" value="1"/>
</dbReference>
<dbReference type="Pfam" id="PF01979">
    <property type="entry name" value="Amidohydro_1"/>
    <property type="match status" value="1"/>
</dbReference>
<dbReference type="SUPFAM" id="SSF51556">
    <property type="entry name" value="Metallo-dependent hydrolases"/>
    <property type="match status" value="1"/>
</dbReference>
<evidence type="ECO:0000256" key="1">
    <source>
        <dbReference type="ARBA" id="ARBA00022801"/>
    </source>
</evidence>
<accession>A0A9P5HFX6</accession>
<name>A0A9P5HFX6_9HYPO</name>
<dbReference type="PANTHER" id="PTHR43794:SF11">
    <property type="entry name" value="AMIDOHYDROLASE-RELATED DOMAIN-CONTAINING PROTEIN"/>
    <property type="match status" value="1"/>
</dbReference>
<sequence>MAASAKATGAILLTGATVLFHTESDKVEALRNTDILVRGNKITKIGKGVSPPRGAEIVDCTGKIISPGFVDTHHHLWQTQLKGQHADISLCEYIPAGYWQSHAYRPQDMFWGQLGGAMQAIDAGTTFVLDHAHGNQTNEHANEALKATVASGLRSVFAYSHPPYFTKWDEKTCEMSHDILPKSSMEHIFSLAAQQPFGNGRVQIGFGFDYWFLPKEAIQGIFGSLRQGGVKLFTSHYAKNAVFGTHSSLIHTLQSYNLIKSPSDILLSHATGLTASEEDALRKTQIPVSSTPHTETLMGFGWPVSLNSGINLTLGVDCHTSNTSSIISMARSSLMQSRQKEATEAAKGSRMHFRPAVTVKDAFNAATISGARGVQLGDQIGSIREGKMADLVIFDAQNSPSMSCVAETDPLTAIVMHSDIRDVDAVMIDGIWRKKQGKLCAVQLDSQKNALEWSDVRKKLLASQGDILERQKKLNMEKAGQVLNQMFRIDESKLIK</sequence>
<dbReference type="OrthoDB" id="194468at2759"/>
<gene>
    <name evidence="3" type="ORF">G7Z17_g3894</name>
</gene>
<keyword evidence="1" id="KW-0378">Hydrolase</keyword>
<reference evidence="3" key="1">
    <citation type="submission" date="2020-03" db="EMBL/GenBank/DDBJ databases">
        <title>Draft Genome Sequence of Cylindrodendrum hubeiense.</title>
        <authorList>
            <person name="Buettner E."/>
            <person name="Kellner H."/>
        </authorList>
    </citation>
    <scope>NUCLEOTIDE SEQUENCE</scope>
    <source>
        <strain evidence="3">IHI 201604</strain>
    </source>
</reference>
<dbReference type="InterPro" id="IPR011059">
    <property type="entry name" value="Metal-dep_hydrolase_composite"/>
</dbReference>
<dbReference type="Gene3D" id="2.30.40.10">
    <property type="entry name" value="Urease, subunit C, domain 1"/>
    <property type="match status" value="1"/>
</dbReference>
<dbReference type="Gene3D" id="3.20.20.140">
    <property type="entry name" value="Metal-dependent hydrolases"/>
    <property type="match status" value="1"/>
</dbReference>
<keyword evidence="4" id="KW-1185">Reference proteome</keyword>
<dbReference type="InterPro" id="IPR050287">
    <property type="entry name" value="MTA/SAH_deaminase"/>
</dbReference>
<dbReference type="PANTHER" id="PTHR43794">
    <property type="entry name" value="AMINOHYDROLASE SSNA-RELATED"/>
    <property type="match status" value="1"/>
</dbReference>